<feature type="region of interest" description="Disordered" evidence="1">
    <location>
        <begin position="276"/>
        <end position="300"/>
    </location>
</feature>
<gene>
    <name evidence="3" type="primary">LOC115756920</name>
</gene>
<dbReference type="PANTHER" id="PTHR31509">
    <property type="entry name" value="BPS1-LIKE PROTEIN"/>
    <property type="match status" value="1"/>
</dbReference>
<name>A0A8B8R2R6_9MYRT</name>
<reference evidence="3" key="1">
    <citation type="submission" date="2025-08" db="UniProtKB">
        <authorList>
            <consortium name="RefSeq"/>
        </authorList>
    </citation>
    <scope>IDENTIFICATION</scope>
    <source>
        <tissue evidence="3">Leaf</tissue>
    </source>
</reference>
<protein>
    <submittedName>
        <fullName evidence="3">Uncharacterized protein LOC115756920</fullName>
    </submittedName>
</protein>
<accession>A0A8B8R2R6</accession>
<dbReference type="RefSeq" id="XP_048135231.1">
    <property type="nucleotide sequence ID" value="XM_048279274.1"/>
</dbReference>
<dbReference type="Proteomes" id="UP000827889">
    <property type="component" value="Chromosome 5"/>
</dbReference>
<dbReference type="GeneID" id="115756920"/>
<dbReference type="AlphaFoldDB" id="A0A8B8R2R6"/>
<feature type="compositionally biased region" description="Basic and acidic residues" evidence="1">
    <location>
        <begin position="276"/>
        <end position="286"/>
    </location>
</feature>
<evidence type="ECO:0000256" key="1">
    <source>
        <dbReference type="SAM" id="MobiDB-lite"/>
    </source>
</evidence>
<sequence>MNPHSLSSSWKRTTPSSVSGFYNFLTQALDDLDSSFLSSSSSSSSSTYGNNFMSVQHLQQVLRSLQSVHSQLTSLVHELRLPVGEKWLNEYMDESDRIWEACSVIKFGLSRMERYCATALNALGLNDHHLDHLQVLRAIDECRREVLVLEVENRHLMEARVQPLSLCFNENIPLESNFNGFSGFRGALYAMRNVSSLLLTILLSGLVYTWPDSVFHHGGYEDHAVFGSNFMISSSRIQQRMASEIDRMSWGSPPAPPILLYELRRARHSMEELRGQLERGGEEAEHHHHHHRHHQVGQEHVQDRVENLKGLIGCLRSGVESVMVQLDDLFDEIVEARKNLLDLCSRR</sequence>
<dbReference type="KEGG" id="rarg:115756920"/>
<evidence type="ECO:0000313" key="3">
    <source>
        <dbReference type="RefSeq" id="XP_048135231.1"/>
    </source>
</evidence>
<proteinExistence type="predicted"/>
<keyword evidence="2" id="KW-1185">Reference proteome</keyword>
<evidence type="ECO:0000313" key="2">
    <source>
        <dbReference type="Proteomes" id="UP000827889"/>
    </source>
</evidence>
<organism evidence="2 3">
    <name type="scientific">Rhodamnia argentea</name>
    <dbReference type="NCBI Taxonomy" id="178133"/>
    <lineage>
        <taxon>Eukaryota</taxon>
        <taxon>Viridiplantae</taxon>
        <taxon>Streptophyta</taxon>
        <taxon>Embryophyta</taxon>
        <taxon>Tracheophyta</taxon>
        <taxon>Spermatophyta</taxon>
        <taxon>Magnoliopsida</taxon>
        <taxon>eudicotyledons</taxon>
        <taxon>Gunneridae</taxon>
        <taxon>Pentapetalae</taxon>
        <taxon>rosids</taxon>
        <taxon>malvids</taxon>
        <taxon>Myrtales</taxon>
        <taxon>Myrtaceae</taxon>
        <taxon>Myrtoideae</taxon>
        <taxon>Myrteae</taxon>
        <taxon>Australasian group</taxon>
        <taxon>Rhodamnia</taxon>
    </lineage>
</organism>